<dbReference type="EMBL" id="GBRH01232349">
    <property type="protein sequence ID" value="JAD65546.1"/>
    <property type="molecule type" value="Transcribed_RNA"/>
</dbReference>
<name>A0A0A9BQ98_ARUDO</name>
<organism evidence="2">
    <name type="scientific">Arundo donax</name>
    <name type="common">Giant reed</name>
    <name type="synonym">Donax arundinaceus</name>
    <dbReference type="NCBI Taxonomy" id="35708"/>
    <lineage>
        <taxon>Eukaryota</taxon>
        <taxon>Viridiplantae</taxon>
        <taxon>Streptophyta</taxon>
        <taxon>Embryophyta</taxon>
        <taxon>Tracheophyta</taxon>
        <taxon>Spermatophyta</taxon>
        <taxon>Magnoliopsida</taxon>
        <taxon>Liliopsida</taxon>
        <taxon>Poales</taxon>
        <taxon>Poaceae</taxon>
        <taxon>PACMAD clade</taxon>
        <taxon>Arundinoideae</taxon>
        <taxon>Arundineae</taxon>
        <taxon>Arundo</taxon>
    </lineage>
</organism>
<dbReference type="AlphaFoldDB" id="A0A0A9BQ98"/>
<proteinExistence type="predicted"/>
<accession>A0A0A9BQ98</accession>
<protein>
    <submittedName>
        <fullName evidence="2">Uncharacterized protein</fullName>
    </submittedName>
</protein>
<evidence type="ECO:0000313" key="2">
    <source>
        <dbReference type="EMBL" id="JAD65546.1"/>
    </source>
</evidence>
<reference evidence="2" key="1">
    <citation type="submission" date="2014-09" db="EMBL/GenBank/DDBJ databases">
        <authorList>
            <person name="Magalhaes I.L.F."/>
            <person name="Oliveira U."/>
            <person name="Santos F.R."/>
            <person name="Vidigal T.H.D.A."/>
            <person name="Brescovit A.D."/>
            <person name="Santos A.J."/>
        </authorList>
    </citation>
    <scope>NUCLEOTIDE SEQUENCE</scope>
    <source>
        <tissue evidence="2">Shoot tissue taken approximately 20 cm above the soil surface</tissue>
    </source>
</reference>
<feature type="region of interest" description="Disordered" evidence="1">
    <location>
        <begin position="32"/>
        <end position="60"/>
    </location>
</feature>
<reference evidence="2" key="2">
    <citation type="journal article" date="2015" name="Data Brief">
        <title>Shoot transcriptome of the giant reed, Arundo donax.</title>
        <authorList>
            <person name="Barrero R.A."/>
            <person name="Guerrero F.D."/>
            <person name="Moolhuijzen P."/>
            <person name="Goolsby J.A."/>
            <person name="Tidwell J."/>
            <person name="Bellgard S.E."/>
            <person name="Bellgard M.I."/>
        </authorList>
    </citation>
    <scope>NUCLEOTIDE SEQUENCE</scope>
    <source>
        <tissue evidence="2">Shoot tissue taken approximately 20 cm above the soil surface</tissue>
    </source>
</reference>
<sequence>MGTKLLFDSDGICRASMEFVEPGECALRATRASGDNSATRALARTPSMPRRPLHLVGDRR</sequence>
<evidence type="ECO:0000256" key="1">
    <source>
        <dbReference type="SAM" id="MobiDB-lite"/>
    </source>
</evidence>